<dbReference type="PROSITE" id="PS51918">
    <property type="entry name" value="RADICAL_SAM"/>
    <property type="match status" value="1"/>
</dbReference>
<organism evidence="6 7">
    <name type="scientific">Geoglobus ahangari</name>
    <dbReference type="NCBI Taxonomy" id="113653"/>
    <lineage>
        <taxon>Archaea</taxon>
        <taxon>Methanobacteriati</taxon>
        <taxon>Methanobacteriota</taxon>
        <taxon>Archaeoglobi</taxon>
        <taxon>Archaeoglobales</taxon>
        <taxon>Archaeoglobaceae</taxon>
        <taxon>Geoglobus</taxon>
    </lineage>
</organism>
<dbReference type="AlphaFoldDB" id="A0A0F7IC63"/>
<dbReference type="STRING" id="113653.GAH_01910"/>
<keyword evidence="1" id="KW-0949">S-adenosyl-L-methionine</keyword>
<evidence type="ECO:0000256" key="2">
    <source>
        <dbReference type="ARBA" id="ARBA00022723"/>
    </source>
</evidence>
<dbReference type="InterPro" id="IPR007197">
    <property type="entry name" value="rSAM"/>
</dbReference>
<dbReference type="GO" id="GO:0016740">
    <property type="term" value="F:transferase activity"/>
    <property type="evidence" value="ECO:0007669"/>
    <property type="project" value="TreeGrafter"/>
</dbReference>
<dbReference type="CDD" id="cd01335">
    <property type="entry name" value="Radical_SAM"/>
    <property type="match status" value="1"/>
</dbReference>
<protein>
    <submittedName>
        <fullName evidence="6">Biotin synthase-related enzyme</fullName>
    </submittedName>
</protein>
<evidence type="ECO:0000313" key="7">
    <source>
        <dbReference type="Proteomes" id="UP000034723"/>
    </source>
</evidence>
<evidence type="ECO:0000259" key="5">
    <source>
        <dbReference type="PROSITE" id="PS51918"/>
    </source>
</evidence>
<dbReference type="InterPro" id="IPR058240">
    <property type="entry name" value="rSAM_sf"/>
</dbReference>
<accession>A0A0F7IC63</accession>
<feature type="domain" description="Radical SAM core" evidence="5">
    <location>
        <begin position="100"/>
        <end position="323"/>
    </location>
</feature>
<name>A0A0F7IC63_9EURY</name>
<dbReference type="PANTHER" id="PTHR43726:SF1">
    <property type="entry name" value="BIOTIN SYNTHASE"/>
    <property type="match status" value="1"/>
</dbReference>
<dbReference type="Proteomes" id="UP000034723">
    <property type="component" value="Chromosome"/>
</dbReference>
<dbReference type="HOGENOM" id="CLU_041526_0_0_2"/>
<dbReference type="InterPro" id="IPR034422">
    <property type="entry name" value="HydE/PylB-like"/>
</dbReference>
<sequence>MLDLKTKIELLTLGVRAGRSPLRKGGGGPTGGLGFRVSGSVVSAPALQHYVAFSPYHIENVEGEYILFRGDEKVGAVEFPKADYYHKKVGGVPAGKLVALDGYDTLVSAVSRRCVHWETGKKCSFCNIQDNLKNAVVDKDLELLAQAVKLAYEEDRSRHLTLTTGTTNLRDKGALSLASAVRAIKREVDIQIHVQIEPAERKYIEMLYESGADTIGIHVESFDPVLREKVVPGKPGLDEYLKSWKIAVDVFGEWNVSSWLLTGLGESPDSIIRGVKTMLSHAVYPFIAPFRPPPASNLPRPDVNYHVSLANSLKVALEDLGIDVPEFGSGCPKCNGCSLTKELLN</sequence>
<dbReference type="InterPro" id="IPR016779">
    <property type="entry name" value="rSAM_MSMEG0568"/>
</dbReference>
<dbReference type="EMBL" id="CP011267">
    <property type="protein sequence ID" value="AKG90814.1"/>
    <property type="molecule type" value="Genomic_DNA"/>
</dbReference>
<dbReference type="Gene3D" id="3.20.20.70">
    <property type="entry name" value="Aldolase class I"/>
    <property type="match status" value="1"/>
</dbReference>
<dbReference type="InterPro" id="IPR006638">
    <property type="entry name" value="Elp3/MiaA/NifB-like_rSAM"/>
</dbReference>
<dbReference type="SFLD" id="SFLDS00029">
    <property type="entry name" value="Radical_SAM"/>
    <property type="match status" value="1"/>
</dbReference>
<dbReference type="GeneID" id="24804476"/>
<reference evidence="6 7" key="1">
    <citation type="submission" date="2015-04" db="EMBL/GenBank/DDBJ databases">
        <title>The complete genome sequence of the hyperthermophilic, obligate iron-reducing archaeon Geoglobus ahangari strain 234T.</title>
        <authorList>
            <person name="Manzella M.P."/>
            <person name="Holmes D.E."/>
            <person name="Rocheleau J.M."/>
            <person name="Chung A."/>
            <person name="Reguera G."/>
            <person name="Kashefi K."/>
        </authorList>
    </citation>
    <scope>NUCLEOTIDE SEQUENCE [LARGE SCALE GENOMIC DNA]</scope>
    <source>
        <strain evidence="6 7">234</strain>
    </source>
</reference>
<dbReference type="RefSeq" id="WP_169745354.1">
    <property type="nucleotide sequence ID" value="NZ_CP011267.1"/>
</dbReference>
<dbReference type="PANTHER" id="PTHR43726">
    <property type="entry name" value="3-METHYLORNITHINE SYNTHASE"/>
    <property type="match status" value="1"/>
</dbReference>
<evidence type="ECO:0000256" key="1">
    <source>
        <dbReference type="ARBA" id="ARBA00022691"/>
    </source>
</evidence>
<dbReference type="SFLD" id="SFLDG01107">
    <property type="entry name" value="Uncharacterised_Radical_SAM_Su"/>
    <property type="match status" value="1"/>
</dbReference>
<dbReference type="SMART" id="SM00729">
    <property type="entry name" value="Elp3"/>
    <property type="match status" value="1"/>
</dbReference>
<gene>
    <name evidence="6" type="ORF">GAH_01910</name>
</gene>
<evidence type="ECO:0000313" key="6">
    <source>
        <dbReference type="EMBL" id="AKG90814.1"/>
    </source>
</evidence>
<keyword evidence="7" id="KW-1185">Reference proteome</keyword>
<dbReference type="GO" id="GO:0051536">
    <property type="term" value="F:iron-sulfur cluster binding"/>
    <property type="evidence" value="ECO:0007669"/>
    <property type="project" value="UniProtKB-KW"/>
</dbReference>
<evidence type="ECO:0000256" key="3">
    <source>
        <dbReference type="ARBA" id="ARBA00023004"/>
    </source>
</evidence>
<dbReference type="OrthoDB" id="73529at2157"/>
<dbReference type="InParanoid" id="A0A0F7IC63"/>
<dbReference type="GO" id="GO:0046872">
    <property type="term" value="F:metal ion binding"/>
    <property type="evidence" value="ECO:0007669"/>
    <property type="project" value="UniProtKB-KW"/>
</dbReference>
<dbReference type="InterPro" id="IPR013785">
    <property type="entry name" value="Aldolase_TIM"/>
</dbReference>
<dbReference type="NCBIfam" id="NF045502">
    <property type="entry name" value="variant_rSAM"/>
    <property type="match status" value="1"/>
</dbReference>
<keyword evidence="2" id="KW-0479">Metal-binding</keyword>
<keyword evidence="3" id="KW-0408">Iron</keyword>
<evidence type="ECO:0000256" key="4">
    <source>
        <dbReference type="ARBA" id="ARBA00023014"/>
    </source>
</evidence>
<proteinExistence type="predicted"/>
<dbReference type="Pfam" id="PF04055">
    <property type="entry name" value="Radical_SAM"/>
    <property type="match status" value="1"/>
</dbReference>
<dbReference type="KEGG" id="gah:GAH_01910"/>
<keyword evidence="4" id="KW-0411">Iron-sulfur</keyword>
<dbReference type="SUPFAM" id="SSF102114">
    <property type="entry name" value="Radical SAM enzymes"/>
    <property type="match status" value="1"/>
</dbReference>